<keyword evidence="2" id="KW-1185">Reference proteome</keyword>
<reference evidence="1" key="1">
    <citation type="journal article" date="2023" name="Mol. Phylogenet. Evol.">
        <title>Genome-scale phylogeny and comparative genomics of the fungal order Sordariales.</title>
        <authorList>
            <person name="Hensen N."/>
            <person name="Bonometti L."/>
            <person name="Westerberg I."/>
            <person name="Brannstrom I.O."/>
            <person name="Guillou S."/>
            <person name="Cros-Aarteil S."/>
            <person name="Calhoun S."/>
            <person name="Haridas S."/>
            <person name="Kuo A."/>
            <person name="Mondo S."/>
            <person name="Pangilinan J."/>
            <person name="Riley R."/>
            <person name="LaButti K."/>
            <person name="Andreopoulos B."/>
            <person name="Lipzen A."/>
            <person name="Chen C."/>
            <person name="Yan M."/>
            <person name="Daum C."/>
            <person name="Ng V."/>
            <person name="Clum A."/>
            <person name="Steindorff A."/>
            <person name="Ohm R.A."/>
            <person name="Martin F."/>
            <person name="Silar P."/>
            <person name="Natvig D.O."/>
            <person name="Lalanne C."/>
            <person name="Gautier V."/>
            <person name="Ament-Velasquez S.L."/>
            <person name="Kruys A."/>
            <person name="Hutchinson M.I."/>
            <person name="Powell A.J."/>
            <person name="Barry K."/>
            <person name="Miller A.N."/>
            <person name="Grigoriev I.V."/>
            <person name="Debuchy R."/>
            <person name="Gladieux P."/>
            <person name="Hiltunen Thoren M."/>
            <person name="Johannesson H."/>
        </authorList>
    </citation>
    <scope>NUCLEOTIDE SEQUENCE</scope>
    <source>
        <strain evidence="1">CBS 359.72</strain>
    </source>
</reference>
<dbReference type="Proteomes" id="UP001303647">
    <property type="component" value="Unassembled WGS sequence"/>
</dbReference>
<dbReference type="EMBL" id="MU857616">
    <property type="protein sequence ID" value="KAK4250144.1"/>
    <property type="molecule type" value="Genomic_DNA"/>
</dbReference>
<reference evidence="1" key="2">
    <citation type="submission" date="2023-05" db="EMBL/GenBank/DDBJ databases">
        <authorList>
            <consortium name="Lawrence Berkeley National Laboratory"/>
            <person name="Steindorff A."/>
            <person name="Hensen N."/>
            <person name="Bonometti L."/>
            <person name="Westerberg I."/>
            <person name="Brannstrom I.O."/>
            <person name="Guillou S."/>
            <person name="Cros-Aarteil S."/>
            <person name="Calhoun S."/>
            <person name="Haridas S."/>
            <person name="Kuo A."/>
            <person name="Mondo S."/>
            <person name="Pangilinan J."/>
            <person name="Riley R."/>
            <person name="Labutti K."/>
            <person name="Andreopoulos B."/>
            <person name="Lipzen A."/>
            <person name="Chen C."/>
            <person name="Yanf M."/>
            <person name="Daum C."/>
            <person name="Ng V."/>
            <person name="Clum A."/>
            <person name="Ohm R."/>
            <person name="Martin F."/>
            <person name="Silar P."/>
            <person name="Natvig D."/>
            <person name="Lalanne C."/>
            <person name="Gautier V."/>
            <person name="Ament-Velasquez S.L."/>
            <person name="Kruys A."/>
            <person name="Hutchinson M.I."/>
            <person name="Powell A.J."/>
            <person name="Barry K."/>
            <person name="Miller A.N."/>
            <person name="Grigoriev I.V."/>
            <person name="Debuchy R."/>
            <person name="Gladieux P."/>
            <person name="Thoren M.H."/>
            <person name="Johannesson H."/>
        </authorList>
    </citation>
    <scope>NUCLEOTIDE SEQUENCE</scope>
    <source>
        <strain evidence="1">CBS 359.72</strain>
    </source>
</reference>
<sequence length="96" mass="10502">MSKKNVIKMNELIGTVNPTHAIHSASTANLVGDDKRDGTGGRPFQTKWNEEAHMALLFILMDVVTENGSIPISKHKGQIIAGMEAHGFGFTWEAVR</sequence>
<evidence type="ECO:0000313" key="1">
    <source>
        <dbReference type="EMBL" id="KAK4250144.1"/>
    </source>
</evidence>
<name>A0AAN7HT76_9PEZI</name>
<gene>
    <name evidence="1" type="ORF">C7999DRAFT_29393</name>
</gene>
<protein>
    <submittedName>
        <fullName evidence="1">Uncharacterized protein</fullName>
    </submittedName>
</protein>
<proteinExistence type="predicted"/>
<comment type="caution">
    <text evidence="1">The sequence shown here is derived from an EMBL/GenBank/DDBJ whole genome shotgun (WGS) entry which is preliminary data.</text>
</comment>
<dbReference type="AlphaFoldDB" id="A0AAN7HT76"/>
<evidence type="ECO:0000313" key="2">
    <source>
        <dbReference type="Proteomes" id="UP001303647"/>
    </source>
</evidence>
<accession>A0AAN7HT76</accession>
<organism evidence="1 2">
    <name type="scientific">Corynascus novoguineensis</name>
    <dbReference type="NCBI Taxonomy" id="1126955"/>
    <lineage>
        <taxon>Eukaryota</taxon>
        <taxon>Fungi</taxon>
        <taxon>Dikarya</taxon>
        <taxon>Ascomycota</taxon>
        <taxon>Pezizomycotina</taxon>
        <taxon>Sordariomycetes</taxon>
        <taxon>Sordariomycetidae</taxon>
        <taxon>Sordariales</taxon>
        <taxon>Chaetomiaceae</taxon>
        <taxon>Corynascus</taxon>
    </lineage>
</organism>